<dbReference type="InterPro" id="IPR007197">
    <property type="entry name" value="rSAM"/>
</dbReference>
<dbReference type="EMBL" id="UOEA01000030">
    <property type="protein sequence ID" value="VAV82851.1"/>
    <property type="molecule type" value="Genomic_DNA"/>
</dbReference>
<evidence type="ECO:0000256" key="9">
    <source>
        <dbReference type="ARBA" id="ARBA00022694"/>
    </source>
</evidence>
<evidence type="ECO:0000259" key="14">
    <source>
        <dbReference type="PROSITE" id="PS51918"/>
    </source>
</evidence>
<keyword evidence="12" id="KW-0411">Iron-sulfur</keyword>
<dbReference type="SFLD" id="SFLDF00275">
    <property type="entry name" value="adenosine_C2_methyltransferase"/>
    <property type="match status" value="1"/>
</dbReference>
<protein>
    <submittedName>
        <fullName evidence="15">23S rRNA (Adenine(2503)-C(2))-methyltransferase @ tRNA (Adenine(37)-C(2))-methyltransferase</fullName>
        <ecNumber evidence="15">2.1.1.192</ecNumber>
    </submittedName>
</protein>
<evidence type="ECO:0000256" key="7">
    <source>
        <dbReference type="ARBA" id="ARBA00022679"/>
    </source>
</evidence>
<dbReference type="GO" id="GO:0070475">
    <property type="term" value="P:rRNA base methylation"/>
    <property type="evidence" value="ECO:0007669"/>
    <property type="project" value="InterPro"/>
</dbReference>
<dbReference type="Pfam" id="PF21016">
    <property type="entry name" value="RlmN_N"/>
    <property type="match status" value="1"/>
</dbReference>
<dbReference type="HAMAP" id="MF_01849">
    <property type="entry name" value="RNA_methyltr_RlmN"/>
    <property type="match status" value="1"/>
</dbReference>
<dbReference type="InterPro" id="IPR058240">
    <property type="entry name" value="rSAM_sf"/>
</dbReference>
<dbReference type="GO" id="GO:0051539">
    <property type="term" value="F:4 iron, 4 sulfur cluster binding"/>
    <property type="evidence" value="ECO:0007669"/>
    <property type="project" value="UniProtKB-KW"/>
</dbReference>
<organism evidence="15">
    <name type="scientific">hydrothermal vent metagenome</name>
    <dbReference type="NCBI Taxonomy" id="652676"/>
    <lineage>
        <taxon>unclassified sequences</taxon>
        <taxon>metagenomes</taxon>
        <taxon>ecological metagenomes</taxon>
    </lineage>
</organism>
<evidence type="ECO:0000256" key="3">
    <source>
        <dbReference type="ARBA" id="ARBA00022485"/>
    </source>
</evidence>
<dbReference type="InterPro" id="IPR048641">
    <property type="entry name" value="RlmN_N"/>
</dbReference>
<dbReference type="InterPro" id="IPR027492">
    <property type="entry name" value="RNA_MTrfase_RlmN"/>
</dbReference>
<dbReference type="EC" id="2.1.1.192" evidence="15"/>
<accession>A0A3B0QQS9</accession>
<reference evidence="15" key="1">
    <citation type="submission" date="2018-06" db="EMBL/GenBank/DDBJ databases">
        <authorList>
            <person name="Zhirakovskaya E."/>
        </authorList>
    </citation>
    <scope>NUCLEOTIDE SEQUENCE</scope>
</reference>
<dbReference type="InterPro" id="IPR006638">
    <property type="entry name" value="Elp3/MiaA/NifB-like_rSAM"/>
</dbReference>
<keyword evidence="11" id="KW-0408">Iron</keyword>
<dbReference type="GO" id="GO:0008173">
    <property type="term" value="F:RNA methyltransferase activity"/>
    <property type="evidence" value="ECO:0007669"/>
    <property type="project" value="InterPro"/>
</dbReference>
<keyword evidence="8" id="KW-0949">S-adenosyl-L-methionine</keyword>
<evidence type="ECO:0000256" key="13">
    <source>
        <dbReference type="ARBA" id="ARBA00023157"/>
    </source>
</evidence>
<evidence type="ECO:0000256" key="2">
    <source>
        <dbReference type="ARBA" id="ARBA00004496"/>
    </source>
</evidence>
<dbReference type="SUPFAM" id="SSF102114">
    <property type="entry name" value="Radical SAM enzymes"/>
    <property type="match status" value="1"/>
</dbReference>
<dbReference type="SFLD" id="SFLDG01062">
    <property type="entry name" value="methyltransferase_(Class_A)"/>
    <property type="match status" value="1"/>
</dbReference>
<dbReference type="Gene3D" id="3.20.20.70">
    <property type="entry name" value="Aldolase class I"/>
    <property type="match status" value="1"/>
</dbReference>
<evidence type="ECO:0000256" key="12">
    <source>
        <dbReference type="ARBA" id="ARBA00023014"/>
    </source>
</evidence>
<dbReference type="PIRSF" id="PIRSF006004">
    <property type="entry name" value="CHP00048"/>
    <property type="match status" value="1"/>
</dbReference>
<keyword evidence="10" id="KW-0479">Metal-binding</keyword>
<sequence length="364" mass="40321">MTTTEITRDLRDLDKDGLTALMESLGEKPYRARQVYDWLFHKNAASISDMTDLSLSLRDRLEADGFYLGSPELIQERMSSDGSMKLVLGFKDGEQAECVLIPDDNRLTLCISSQSGCALGCEFCMTGIVGAKRTGNNAVRNLTQSELIGQVRAAEVLVRKGLFEGHIAVTNIVLMGMGEPLLNLDNVVSFIGILTDQGGMGYAARRVTLSTAGIVPAIKELGKRATGINLAVSLNAATDEMRDWLMPINKRYPLKQLILALREYPLKKRRRITIEYVLIKGINDTDKDAKRLARLLRHVECMINLIPFNPFPGTEFERPEDAEVVRFQHLLLEEGYTAYIRASRGPDIGAACGQLGSLREGKVL</sequence>
<name>A0A3B0QQS9_9ZZZZ</name>
<keyword evidence="13" id="KW-1015">Disulfide bond</keyword>
<proteinExistence type="inferred from homology"/>
<dbReference type="GO" id="GO:0030488">
    <property type="term" value="P:tRNA methylation"/>
    <property type="evidence" value="ECO:0007669"/>
    <property type="project" value="InterPro"/>
</dbReference>
<dbReference type="SMART" id="SM00729">
    <property type="entry name" value="Elp3"/>
    <property type="match status" value="1"/>
</dbReference>
<dbReference type="PANTHER" id="PTHR30544">
    <property type="entry name" value="23S RRNA METHYLTRANSFERASE"/>
    <property type="match status" value="1"/>
</dbReference>
<dbReference type="GO" id="GO:0005737">
    <property type="term" value="C:cytoplasm"/>
    <property type="evidence" value="ECO:0007669"/>
    <property type="project" value="UniProtKB-SubCell"/>
</dbReference>
<evidence type="ECO:0000256" key="5">
    <source>
        <dbReference type="ARBA" id="ARBA00022552"/>
    </source>
</evidence>
<evidence type="ECO:0000256" key="4">
    <source>
        <dbReference type="ARBA" id="ARBA00022490"/>
    </source>
</evidence>
<keyword evidence="6 15" id="KW-0489">Methyltransferase</keyword>
<keyword evidence="3" id="KW-0004">4Fe-4S</keyword>
<evidence type="ECO:0000256" key="1">
    <source>
        <dbReference type="ARBA" id="ARBA00001966"/>
    </source>
</evidence>
<comment type="cofactor">
    <cofactor evidence="1">
        <name>[4Fe-4S] cluster</name>
        <dbReference type="ChEBI" id="CHEBI:49883"/>
    </cofactor>
</comment>
<evidence type="ECO:0000256" key="8">
    <source>
        <dbReference type="ARBA" id="ARBA00022691"/>
    </source>
</evidence>
<evidence type="ECO:0000256" key="11">
    <source>
        <dbReference type="ARBA" id="ARBA00023004"/>
    </source>
</evidence>
<comment type="subcellular location">
    <subcellularLocation>
        <location evidence="2">Cytoplasm</location>
    </subcellularLocation>
</comment>
<dbReference type="PANTHER" id="PTHR30544:SF5">
    <property type="entry name" value="RADICAL SAM CORE DOMAIN-CONTAINING PROTEIN"/>
    <property type="match status" value="1"/>
</dbReference>
<dbReference type="Gene3D" id="1.10.150.530">
    <property type="match status" value="1"/>
</dbReference>
<evidence type="ECO:0000313" key="15">
    <source>
        <dbReference type="EMBL" id="VAV82851.1"/>
    </source>
</evidence>
<dbReference type="InterPro" id="IPR004383">
    <property type="entry name" value="rRNA_lsu_MTrfase_RlmN/Cfr"/>
</dbReference>
<evidence type="ECO:0000256" key="10">
    <source>
        <dbReference type="ARBA" id="ARBA00022723"/>
    </source>
</evidence>
<dbReference type="GO" id="GO:0046872">
    <property type="term" value="F:metal ion binding"/>
    <property type="evidence" value="ECO:0007669"/>
    <property type="project" value="UniProtKB-KW"/>
</dbReference>
<dbReference type="CDD" id="cd01335">
    <property type="entry name" value="Radical_SAM"/>
    <property type="match status" value="1"/>
</dbReference>
<keyword evidence="4" id="KW-0963">Cytoplasm</keyword>
<keyword evidence="9" id="KW-0819">tRNA processing</keyword>
<feature type="domain" description="Radical SAM core" evidence="14">
    <location>
        <begin position="103"/>
        <end position="347"/>
    </location>
</feature>
<dbReference type="InterPro" id="IPR040072">
    <property type="entry name" value="Methyltransferase_A"/>
</dbReference>
<dbReference type="AlphaFoldDB" id="A0A3B0QQS9"/>
<dbReference type="NCBIfam" id="TIGR00048">
    <property type="entry name" value="rRNA_mod_RlmN"/>
    <property type="match status" value="1"/>
</dbReference>
<dbReference type="SFLD" id="SFLDS00029">
    <property type="entry name" value="Radical_SAM"/>
    <property type="match status" value="1"/>
</dbReference>
<keyword evidence="7 15" id="KW-0808">Transferase</keyword>
<gene>
    <name evidence="15" type="ORF">MNBD_DELTA01-258</name>
</gene>
<dbReference type="InterPro" id="IPR013785">
    <property type="entry name" value="Aldolase_TIM"/>
</dbReference>
<keyword evidence="5" id="KW-0698">rRNA processing</keyword>
<dbReference type="PROSITE" id="PS51918">
    <property type="entry name" value="RADICAL_SAM"/>
    <property type="match status" value="1"/>
</dbReference>
<dbReference type="Pfam" id="PF04055">
    <property type="entry name" value="Radical_SAM"/>
    <property type="match status" value="1"/>
</dbReference>
<evidence type="ECO:0000256" key="6">
    <source>
        <dbReference type="ARBA" id="ARBA00022603"/>
    </source>
</evidence>